<reference evidence="8 9" key="1">
    <citation type="submission" date="2016-10" db="EMBL/GenBank/DDBJ databases">
        <authorList>
            <person name="de Groot N.N."/>
        </authorList>
    </citation>
    <scope>NUCLEOTIDE SEQUENCE [LARGE SCALE GENOMIC DNA]</scope>
    <source>
        <strain evidence="8 9">CGMCC 1.7031</strain>
    </source>
</reference>
<evidence type="ECO:0000256" key="1">
    <source>
        <dbReference type="ARBA" id="ARBA00000085"/>
    </source>
</evidence>
<evidence type="ECO:0000313" key="8">
    <source>
        <dbReference type="EMBL" id="SCX90584.1"/>
    </source>
</evidence>
<dbReference type="STRING" id="490189.SAMN02927903_00399"/>
<gene>
    <name evidence="8" type="ORF">SAMN02927903_00399</name>
</gene>
<organism evidence="8 9">
    <name type="scientific">Flavobacterium caeni</name>
    <dbReference type="NCBI Taxonomy" id="490189"/>
    <lineage>
        <taxon>Bacteria</taxon>
        <taxon>Pseudomonadati</taxon>
        <taxon>Bacteroidota</taxon>
        <taxon>Flavobacteriia</taxon>
        <taxon>Flavobacteriales</taxon>
        <taxon>Flavobacteriaceae</taxon>
        <taxon>Flavobacterium</taxon>
    </lineage>
</organism>
<dbReference type="InterPro" id="IPR000014">
    <property type="entry name" value="PAS"/>
</dbReference>
<dbReference type="OrthoDB" id="9124519at2"/>
<dbReference type="InterPro" id="IPR052162">
    <property type="entry name" value="Sensor_kinase/Photoreceptor"/>
</dbReference>
<dbReference type="SMART" id="SM00388">
    <property type="entry name" value="HisKA"/>
    <property type="match status" value="1"/>
</dbReference>
<dbReference type="InterPro" id="IPR013655">
    <property type="entry name" value="PAS_fold_3"/>
</dbReference>
<dbReference type="EMBL" id="FMVF01000002">
    <property type="protein sequence ID" value="SCX90584.1"/>
    <property type="molecule type" value="Genomic_DNA"/>
</dbReference>
<keyword evidence="5" id="KW-0418">Kinase</keyword>
<evidence type="ECO:0000256" key="4">
    <source>
        <dbReference type="ARBA" id="ARBA00022679"/>
    </source>
</evidence>
<keyword evidence="6" id="KW-0812">Transmembrane</keyword>
<dbReference type="CDD" id="cd00130">
    <property type="entry name" value="PAS"/>
    <property type="match status" value="1"/>
</dbReference>
<keyword evidence="4" id="KW-0808">Transferase</keyword>
<keyword evidence="6" id="KW-1133">Transmembrane helix</keyword>
<evidence type="ECO:0000313" key="9">
    <source>
        <dbReference type="Proteomes" id="UP000199354"/>
    </source>
</evidence>
<dbReference type="PRINTS" id="PR00344">
    <property type="entry name" value="BCTRLSENSOR"/>
</dbReference>
<dbReference type="InterPro" id="IPR003661">
    <property type="entry name" value="HisK_dim/P_dom"/>
</dbReference>
<protein>
    <recommendedName>
        <fullName evidence="2">histidine kinase</fullName>
        <ecNumber evidence="2">2.7.13.3</ecNumber>
    </recommendedName>
</protein>
<comment type="catalytic activity">
    <reaction evidence="1">
        <text>ATP + protein L-histidine = ADP + protein N-phospho-L-histidine.</text>
        <dbReference type="EC" id="2.7.13.3"/>
    </reaction>
</comment>
<dbReference type="Pfam" id="PF02518">
    <property type="entry name" value="HATPase_c"/>
    <property type="match status" value="1"/>
</dbReference>
<dbReference type="InterPro" id="IPR007891">
    <property type="entry name" value="CHASE3"/>
</dbReference>
<dbReference type="SMART" id="SM00387">
    <property type="entry name" value="HATPase_c"/>
    <property type="match status" value="1"/>
</dbReference>
<proteinExistence type="predicted"/>
<dbReference type="SUPFAM" id="SSF55874">
    <property type="entry name" value="ATPase domain of HSP90 chaperone/DNA topoisomerase II/histidine kinase"/>
    <property type="match status" value="1"/>
</dbReference>
<evidence type="ECO:0000256" key="3">
    <source>
        <dbReference type="ARBA" id="ARBA00022553"/>
    </source>
</evidence>
<dbReference type="CDD" id="cd00082">
    <property type="entry name" value="HisKA"/>
    <property type="match status" value="1"/>
</dbReference>
<dbReference type="Pfam" id="PF08447">
    <property type="entry name" value="PAS_3"/>
    <property type="match status" value="1"/>
</dbReference>
<dbReference type="InterPro" id="IPR036097">
    <property type="entry name" value="HisK_dim/P_sf"/>
</dbReference>
<dbReference type="InterPro" id="IPR036890">
    <property type="entry name" value="HATPase_C_sf"/>
</dbReference>
<name>A0A1G5BKG9_9FLAO</name>
<evidence type="ECO:0000256" key="5">
    <source>
        <dbReference type="ARBA" id="ARBA00022777"/>
    </source>
</evidence>
<dbReference type="FunFam" id="3.30.565.10:FF:000006">
    <property type="entry name" value="Sensor histidine kinase WalK"/>
    <property type="match status" value="1"/>
</dbReference>
<dbReference type="RefSeq" id="WP_091140624.1">
    <property type="nucleotide sequence ID" value="NZ_FMVF01000002.1"/>
</dbReference>
<dbReference type="PROSITE" id="PS50109">
    <property type="entry name" value="HIS_KIN"/>
    <property type="match status" value="1"/>
</dbReference>
<dbReference type="PANTHER" id="PTHR43304">
    <property type="entry name" value="PHYTOCHROME-LIKE PROTEIN CPH1"/>
    <property type="match status" value="1"/>
</dbReference>
<dbReference type="Proteomes" id="UP000199354">
    <property type="component" value="Unassembled WGS sequence"/>
</dbReference>
<dbReference type="InterPro" id="IPR004358">
    <property type="entry name" value="Sig_transdc_His_kin-like_C"/>
</dbReference>
<sequence length="595" mass="68267">MKFLRLYKNDQVFRIALGIAIVVIGYIASVFYSKMQQLDASVERIATSSQTQLELEKLLSIITHYETYLRSYIITKDEAYLKNRFLDRGEIELNFVELKRLTANSPSMTRSLDSLKVMLDKRFDLFRETLTLARVRNADKQMLNDKLLESTAYTIQMRDHVYRAIDREAKKLKKLNDEHQFGLNDSMVSAFLLVILSLLVLLLSFNRVSSDIYQLQKANDELKFLNQAFNNAEKVANFGHWKLNLTTNAYTFSENFYRLLGIDPDSPEATPENIATFIHPEDFESAAKAHEESLKTFASTSVVLRYVLPDGKTKYINSVGSFMQNSKGDQIKVGVNYDITEPYLKNIELEHNNRHLKAVNEELESFNNIVSHDLQEPLRKIQMFISRIQEKEDGVLSEQGKDYFGKIYASANRMQTLMIDLVNYTRTIKGDKTFVKTNFSSLLEQVAQELSINVEEKQGSLTFENLPTIKAIPFQIEQLFINLITNSLKYSKENVPPKIRIAGVKITEPETIQDKVVTDRQFCKIVVSDNGIGFRQEYAEKIFVLFHRLETDVKYAGTGLGLAICKKIIENHNGYITVKSKPGKGTDFSIYLPKT</sequence>
<feature type="transmembrane region" description="Helical" evidence="6">
    <location>
        <begin position="187"/>
        <end position="205"/>
    </location>
</feature>
<feature type="transmembrane region" description="Helical" evidence="6">
    <location>
        <begin position="12"/>
        <end position="32"/>
    </location>
</feature>
<dbReference type="PANTHER" id="PTHR43304:SF1">
    <property type="entry name" value="PAC DOMAIN-CONTAINING PROTEIN"/>
    <property type="match status" value="1"/>
</dbReference>
<evidence type="ECO:0000259" key="7">
    <source>
        <dbReference type="PROSITE" id="PS50109"/>
    </source>
</evidence>
<dbReference type="Pfam" id="PF00512">
    <property type="entry name" value="HisKA"/>
    <property type="match status" value="1"/>
</dbReference>
<dbReference type="Gene3D" id="1.10.287.130">
    <property type="match status" value="1"/>
</dbReference>
<dbReference type="GO" id="GO:0000155">
    <property type="term" value="F:phosphorelay sensor kinase activity"/>
    <property type="evidence" value="ECO:0007669"/>
    <property type="project" value="InterPro"/>
</dbReference>
<keyword evidence="6" id="KW-0472">Membrane</keyword>
<dbReference type="AlphaFoldDB" id="A0A1G5BKG9"/>
<dbReference type="CDD" id="cd19410">
    <property type="entry name" value="HK9-like_sensor"/>
    <property type="match status" value="1"/>
</dbReference>
<dbReference type="SUPFAM" id="SSF55785">
    <property type="entry name" value="PYP-like sensor domain (PAS domain)"/>
    <property type="match status" value="1"/>
</dbReference>
<evidence type="ECO:0000256" key="2">
    <source>
        <dbReference type="ARBA" id="ARBA00012438"/>
    </source>
</evidence>
<dbReference type="Gene3D" id="3.30.450.20">
    <property type="entry name" value="PAS domain"/>
    <property type="match status" value="1"/>
</dbReference>
<dbReference type="SUPFAM" id="SSF47384">
    <property type="entry name" value="Homodimeric domain of signal transducing histidine kinase"/>
    <property type="match status" value="1"/>
</dbReference>
<keyword evidence="9" id="KW-1185">Reference proteome</keyword>
<dbReference type="Pfam" id="PF05227">
    <property type="entry name" value="CHASE3"/>
    <property type="match status" value="1"/>
</dbReference>
<dbReference type="InterPro" id="IPR035965">
    <property type="entry name" value="PAS-like_dom_sf"/>
</dbReference>
<accession>A0A1G5BKG9</accession>
<dbReference type="InterPro" id="IPR003594">
    <property type="entry name" value="HATPase_dom"/>
</dbReference>
<dbReference type="EC" id="2.7.13.3" evidence="2"/>
<evidence type="ECO:0000256" key="6">
    <source>
        <dbReference type="SAM" id="Phobius"/>
    </source>
</evidence>
<feature type="domain" description="Histidine kinase" evidence="7">
    <location>
        <begin position="369"/>
        <end position="595"/>
    </location>
</feature>
<dbReference type="Gene3D" id="3.30.565.10">
    <property type="entry name" value="Histidine kinase-like ATPase, C-terminal domain"/>
    <property type="match status" value="1"/>
</dbReference>
<dbReference type="InterPro" id="IPR005467">
    <property type="entry name" value="His_kinase_dom"/>
</dbReference>
<keyword evidence="3" id="KW-0597">Phosphoprotein</keyword>